<keyword evidence="2" id="KW-1133">Transmembrane helix</keyword>
<feature type="compositionally biased region" description="Polar residues" evidence="1">
    <location>
        <begin position="47"/>
        <end position="78"/>
    </location>
</feature>
<proteinExistence type="predicted"/>
<dbReference type="InterPro" id="IPR022185">
    <property type="entry name" value="DUF3712"/>
</dbReference>
<dbReference type="Proteomes" id="UP000717515">
    <property type="component" value="Unassembled WGS sequence"/>
</dbReference>
<gene>
    <name evidence="3" type="ORF">KVV02_006795</name>
</gene>
<sequence length="962" mass="103987">MAATTQHSSALPYPEEETEYHDQAGDGASYLAPSRTGSPASFYSFLSGSSTRSHAPSPFSKTSSQTCSNNELHASPQPNAGDLKKAPLSEKLHSTASEELDDHDDFDSLQAYDYETSTRPYQKPFYRRRRFWWICALATILSLAIFVPLLLFVIIPKIAQAVMNASTMQIVQMNMTNPQERSVHVSVNAGIVGIPSMFAATVQFLEPVQVFWVREGGAVGEGQPRVGQMVLGTIEKKAFEKAQFVQATTFEIADPVLFGEFAKVMMAADSFVWRITAKINVVVLGRHIEGLSLDKSLDLNGLSNFANIKILAFDIPADAPNGAGALVSIKVSIPNPSPVGMSLGTMEIDMNLKTAYLGRITAKNVVLVGGQPTILSLEGMIKRQTDPLALQELSHMITNYLANKPTTAYGQGVSVLPDGRNAVSWMTAAIVSTKMSIPLLPPAPMNVIKEVNIKDLSLQMSPEQPWAPTAASSGIAAAFQLPFNLSLNITDIWDPVLTLGYQGTPIADIGTAVWNRTNSDMVHNNISFTLPPSPLAIRPDAHDAFTKFLIAVTQHDSAIFDVLGSAKSTAITSLGQVNITVPFNTSLPLQGINFGKMVPQLNGVTVASATVDYVVLNATVNLMNPSVFTVQAGPATLHISATLHGMTEYIGEVMIPELKLAPGSNPLQAFVHFQPKNAAFRNAFFTEYILGTNFEASIYGDINSSPIASLGPLMESLKMSTTVPGMTPAPKLIVGGSGNTTVGQFMTNHEIMLQVQILNPLPTTLWMHELSANASWRGFPFGTIEIVKSFSIKPSGIDTSPLLAIRIPSSYKFWTFMLTSFLPQNLGVLTGATVLVDLSAEIRATVDGTLGSGYEATIRYAQNQVGVFLKIEFSLIGLGLNPRNVKRDYDHGGTDIATMGNKDDVLGPEPDPQDGEAYLVWLKRAVQLSFPEEAAMEARDATVDTHGEQSLWRKADLDRYAG</sequence>
<feature type="region of interest" description="Disordered" evidence="1">
    <location>
        <begin position="47"/>
        <end position="84"/>
    </location>
</feature>
<protein>
    <recommendedName>
        <fullName evidence="5">Pre-rRNA processing protein</fullName>
    </recommendedName>
</protein>
<dbReference type="AlphaFoldDB" id="A0A9P8D1D4"/>
<reference evidence="3" key="1">
    <citation type="submission" date="2021-07" db="EMBL/GenBank/DDBJ databases">
        <title>Draft genome of Mortierella alpina, strain LL118, isolated from an aspen leaf litter sample.</title>
        <authorList>
            <person name="Yang S."/>
            <person name="Vinatzer B.A."/>
        </authorList>
    </citation>
    <scope>NUCLEOTIDE SEQUENCE</scope>
    <source>
        <strain evidence="3">LL118</strain>
    </source>
</reference>
<evidence type="ECO:0000313" key="3">
    <source>
        <dbReference type="EMBL" id="KAG9323080.1"/>
    </source>
</evidence>
<evidence type="ECO:0000313" key="4">
    <source>
        <dbReference type="Proteomes" id="UP000717515"/>
    </source>
</evidence>
<dbReference type="EMBL" id="JAIFTL010000116">
    <property type="protein sequence ID" value="KAG9323080.1"/>
    <property type="molecule type" value="Genomic_DNA"/>
</dbReference>
<accession>A0A9P8D1D4</accession>
<dbReference type="InterPro" id="IPR046368">
    <property type="entry name" value="Tag1"/>
</dbReference>
<dbReference type="GO" id="GO:0000329">
    <property type="term" value="C:fungal-type vacuole membrane"/>
    <property type="evidence" value="ECO:0007669"/>
    <property type="project" value="InterPro"/>
</dbReference>
<keyword evidence="2" id="KW-0812">Transmembrane</keyword>
<feature type="transmembrane region" description="Helical" evidence="2">
    <location>
        <begin position="131"/>
        <end position="155"/>
    </location>
</feature>
<organism evidence="3 4">
    <name type="scientific">Mortierella alpina</name>
    <name type="common">Oleaginous fungus</name>
    <name type="synonym">Mortierella renispora</name>
    <dbReference type="NCBI Taxonomy" id="64518"/>
    <lineage>
        <taxon>Eukaryota</taxon>
        <taxon>Fungi</taxon>
        <taxon>Fungi incertae sedis</taxon>
        <taxon>Mucoromycota</taxon>
        <taxon>Mortierellomycotina</taxon>
        <taxon>Mortierellomycetes</taxon>
        <taxon>Mortierellales</taxon>
        <taxon>Mortierellaceae</taxon>
        <taxon>Mortierella</taxon>
    </lineage>
</organism>
<dbReference type="PANTHER" id="PTHR35895">
    <property type="entry name" value="CHROMOSOME 16, WHOLE GENOME SHOTGUN SEQUENCE"/>
    <property type="match status" value="1"/>
</dbReference>
<comment type="caution">
    <text evidence="3">The sequence shown here is derived from an EMBL/GenBank/DDBJ whole genome shotgun (WGS) entry which is preliminary data.</text>
</comment>
<evidence type="ECO:0000256" key="1">
    <source>
        <dbReference type="SAM" id="MobiDB-lite"/>
    </source>
</evidence>
<keyword evidence="2" id="KW-0472">Membrane</keyword>
<dbReference type="Pfam" id="PF12505">
    <property type="entry name" value="DUF3712"/>
    <property type="match status" value="2"/>
</dbReference>
<name>A0A9P8D1D4_MORAP</name>
<dbReference type="PANTHER" id="PTHR35895:SF1">
    <property type="entry name" value="LIPID-BINDING SERUM GLYCOPROTEIN C-TERMINAL DOMAIN-CONTAINING PROTEIN"/>
    <property type="match status" value="1"/>
</dbReference>
<feature type="region of interest" description="Disordered" evidence="1">
    <location>
        <begin position="1"/>
        <end position="33"/>
    </location>
</feature>
<evidence type="ECO:0008006" key="5">
    <source>
        <dbReference type="Google" id="ProtNLM"/>
    </source>
</evidence>
<evidence type="ECO:0000256" key="2">
    <source>
        <dbReference type="SAM" id="Phobius"/>
    </source>
</evidence>